<gene>
    <name evidence="1" type="ORF">HQ394_13830</name>
</gene>
<accession>A0A7H1N3B9</accession>
<name>A0A7H1N3B9_9PROT</name>
<sequence>MRDYERLRTFGTTERLRYISGASSDIAIELAKLTLAKSLRTEYQGVLRVHDASGRKAIADWPLHLQIIHENQFLKPGWFIVRGELSQSRDRDEDDGLPVGTLTAFKALTCEQEGCSSPNDLIAMVRFRLGLDDWRPQ</sequence>
<proteinExistence type="predicted"/>
<dbReference type="EMBL" id="CP053923">
    <property type="protein sequence ID" value="QNT70205.1"/>
    <property type="molecule type" value="Genomic_DNA"/>
</dbReference>
<protein>
    <submittedName>
        <fullName evidence="1">Uncharacterized protein</fullName>
    </submittedName>
</protein>
<evidence type="ECO:0000313" key="2">
    <source>
        <dbReference type="Proteomes" id="UP000516369"/>
    </source>
</evidence>
<dbReference type="AlphaFoldDB" id="A0A7H1N3B9"/>
<dbReference type="Proteomes" id="UP000516369">
    <property type="component" value="Chromosome"/>
</dbReference>
<reference evidence="1 2" key="1">
    <citation type="submission" date="2020-05" db="EMBL/GenBank/DDBJ databases">
        <title>Complete closed genome sequence of Defluviicoccus vanus.</title>
        <authorList>
            <person name="Bessarab I."/>
            <person name="Arumugam K."/>
            <person name="Maszenan A.M."/>
            <person name="Seviour R.J."/>
            <person name="Williams R.B."/>
        </authorList>
    </citation>
    <scope>NUCLEOTIDE SEQUENCE [LARGE SCALE GENOMIC DNA]</scope>
    <source>
        <strain evidence="1 2">Ben 114</strain>
    </source>
</reference>
<evidence type="ECO:0000313" key="1">
    <source>
        <dbReference type="EMBL" id="QNT70205.1"/>
    </source>
</evidence>
<organism evidence="1 2">
    <name type="scientific">Defluviicoccus vanus</name>
    <dbReference type="NCBI Taxonomy" id="111831"/>
    <lineage>
        <taxon>Bacteria</taxon>
        <taxon>Pseudomonadati</taxon>
        <taxon>Pseudomonadota</taxon>
        <taxon>Alphaproteobacteria</taxon>
        <taxon>Rhodospirillales</taxon>
        <taxon>Rhodospirillaceae</taxon>
        <taxon>Defluviicoccus</taxon>
    </lineage>
</organism>
<keyword evidence="2" id="KW-1185">Reference proteome</keyword>
<dbReference type="KEGG" id="dvn:HQ394_13830"/>